<dbReference type="Gene3D" id="1.10.238.210">
    <property type="match status" value="1"/>
</dbReference>
<protein>
    <submittedName>
        <fullName evidence="4">EF-hand_14 domain-containing protein</fullName>
    </submittedName>
</protein>
<dbReference type="WBParaSite" id="GPUH_0000185201-mRNA-1">
    <property type="protein sequence ID" value="GPUH_0000185201-mRNA-1"/>
    <property type="gene ID" value="GPUH_0000185201"/>
</dbReference>
<accession>A0A183CZF7</accession>
<evidence type="ECO:0000313" key="3">
    <source>
        <dbReference type="Proteomes" id="UP000271098"/>
    </source>
</evidence>
<evidence type="ECO:0000313" key="4">
    <source>
        <dbReference type="WBParaSite" id="GPUH_0000185201-mRNA-1"/>
    </source>
</evidence>
<reference evidence="2 3" key="2">
    <citation type="submission" date="2018-11" db="EMBL/GenBank/DDBJ databases">
        <authorList>
            <consortium name="Pathogen Informatics"/>
        </authorList>
    </citation>
    <scope>NUCLEOTIDE SEQUENCE [LARGE SCALE GENOMIC DNA]</scope>
</reference>
<evidence type="ECO:0000259" key="1">
    <source>
        <dbReference type="Pfam" id="PF17959"/>
    </source>
</evidence>
<dbReference type="OrthoDB" id="5799698at2759"/>
<sequence>MVTVHVQTLYDAGIRRDDPRLEEFLRAIRHEERKQSVTDPTSNEPISEKLDREMFKRCVGDAIGIIARALKGQLVIPDWHAFSGMIGDIFDSCQEHFSKRFFLKSPDTTLIPFST</sequence>
<feature type="domain" description="Glutaminase EF-hand" evidence="1">
    <location>
        <begin position="6"/>
        <end position="77"/>
    </location>
</feature>
<evidence type="ECO:0000313" key="2">
    <source>
        <dbReference type="EMBL" id="VDK31082.1"/>
    </source>
</evidence>
<dbReference type="InterPro" id="IPR041541">
    <property type="entry name" value="Glutaminase_EF-hand"/>
</dbReference>
<dbReference type="Pfam" id="PF17959">
    <property type="entry name" value="EF-hand_14"/>
    <property type="match status" value="1"/>
</dbReference>
<dbReference type="Proteomes" id="UP000271098">
    <property type="component" value="Unassembled WGS sequence"/>
</dbReference>
<keyword evidence="3" id="KW-1185">Reference proteome</keyword>
<gene>
    <name evidence="2" type="ORF">GPUH_LOCUS1848</name>
</gene>
<proteinExistence type="predicted"/>
<dbReference type="AlphaFoldDB" id="A0A183CZF7"/>
<dbReference type="EMBL" id="UYRT01002464">
    <property type="protein sequence ID" value="VDK31082.1"/>
    <property type="molecule type" value="Genomic_DNA"/>
</dbReference>
<organism evidence="4">
    <name type="scientific">Gongylonema pulchrum</name>
    <dbReference type="NCBI Taxonomy" id="637853"/>
    <lineage>
        <taxon>Eukaryota</taxon>
        <taxon>Metazoa</taxon>
        <taxon>Ecdysozoa</taxon>
        <taxon>Nematoda</taxon>
        <taxon>Chromadorea</taxon>
        <taxon>Rhabditida</taxon>
        <taxon>Spirurina</taxon>
        <taxon>Spiruromorpha</taxon>
        <taxon>Spiruroidea</taxon>
        <taxon>Gongylonematidae</taxon>
        <taxon>Gongylonema</taxon>
    </lineage>
</organism>
<name>A0A183CZF7_9BILA</name>
<reference evidence="4" key="1">
    <citation type="submission" date="2016-06" db="UniProtKB">
        <authorList>
            <consortium name="WormBaseParasite"/>
        </authorList>
    </citation>
    <scope>IDENTIFICATION</scope>
</reference>